<evidence type="ECO:0000313" key="2">
    <source>
        <dbReference type="EMBL" id="KAJ1214513.1"/>
    </source>
</evidence>
<proteinExistence type="predicted"/>
<organism evidence="2 3">
    <name type="scientific">Pleurodeles waltl</name>
    <name type="common">Iberian ribbed newt</name>
    <dbReference type="NCBI Taxonomy" id="8319"/>
    <lineage>
        <taxon>Eukaryota</taxon>
        <taxon>Metazoa</taxon>
        <taxon>Chordata</taxon>
        <taxon>Craniata</taxon>
        <taxon>Vertebrata</taxon>
        <taxon>Euteleostomi</taxon>
        <taxon>Amphibia</taxon>
        <taxon>Batrachia</taxon>
        <taxon>Caudata</taxon>
        <taxon>Salamandroidea</taxon>
        <taxon>Salamandridae</taxon>
        <taxon>Pleurodelinae</taxon>
        <taxon>Pleurodeles</taxon>
    </lineage>
</organism>
<accession>A0AAV7WML8</accession>
<comment type="caution">
    <text evidence="2">The sequence shown here is derived from an EMBL/GenBank/DDBJ whole genome shotgun (WGS) entry which is preliminary data.</text>
</comment>
<sequence>MGKTRCSHLGKLICQCPLEERDLESHHQEGVDTGGPQPTERPLSQEMGGPGTLGLEDCGGSAGAVLPEFGRDAHRTMTPLMACILVVAYVELDGHYRAAQQPQADEYTGNS</sequence>
<reference evidence="2" key="1">
    <citation type="journal article" date="2022" name="bioRxiv">
        <title>Sequencing and chromosome-scale assembly of the giantPleurodeles waltlgenome.</title>
        <authorList>
            <person name="Brown T."/>
            <person name="Elewa A."/>
            <person name="Iarovenko S."/>
            <person name="Subramanian E."/>
            <person name="Araus A.J."/>
            <person name="Petzold A."/>
            <person name="Susuki M."/>
            <person name="Suzuki K.-i.T."/>
            <person name="Hayashi T."/>
            <person name="Toyoda A."/>
            <person name="Oliveira C."/>
            <person name="Osipova E."/>
            <person name="Leigh N.D."/>
            <person name="Simon A."/>
            <person name="Yun M.H."/>
        </authorList>
    </citation>
    <scope>NUCLEOTIDE SEQUENCE</scope>
    <source>
        <strain evidence="2">20211129_DDA</strain>
        <tissue evidence="2">Liver</tissue>
    </source>
</reference>
<evidence type="ECO:0000256" key="1">
    <source>
        <dbReference type="SAM" id="MobiDB-lite"/>
    </source>
</evidence>
<name>A0AAV7WML8_PLEWA</name>
<keyword evidence="3" id="KW-1185">Reference proteome</keyword>
<dbReference type="Proteomes" id="UP001066276">
    <property type="component" value="Chromosome 1_1"/>
</dbReference>
<feature type="region of interest" description="Disordered" evidence="1">
    <location>
        <begin position="23"/>
        <end position="56"/>
    </location>
</feature>
<evidence type="ECO:0000313" key="3">
    <source>
        <dbReference type="Proteomes" id="UP001066276"/>
    </source>
</evidence>
<dbReference type="EMBL" id="JANPWB010000001">
    <property type="protein sequence ID" value="KAJ1214513.1"/>
    <property type="molecule type" value="Genomic_DNA"/>
</dbReference>
<protein>
    <submittedName>
        <fullName evidence="2">Uncharacterized protein</fullName>
    </submittedName>
</protein>
<gene>
    <name evidence="2" type="ORF">NDU88_002131</name>
</gene>
<dbReference type="AlphaFoldDB" id="A0AAV7WML8"/>